<sequence>MWPCCENLWIGWSTWTRTFARPHPEGDVMPTVETRLRDDLRNYAVELRQLAYTLPLGVGEHSLLQLSDRMRAAADQVIRRGA</sequence>
<evidence type="ECO:0000313" key="2">
    <source>
        <dbReference type="Proteomes" id="UP000092683"/>
    </source>
</evidence>
<name>A0A1B9D6R4_MYCMA</name>
<gene>
    <name evidence="1" type="ORF">A5677_22760</name>
</gene>
<organism evidence="1 2">
    <name type="scientific">Mycobacterium malmoense</name>
    <dbReference type="NCBI Taxonomy" id="1780"/>
    <lineage>
        <taxon>Bacteria</taxon>
        <taxon>Bacillati</taxon>
        <taxon>Actinomycetota</taxon>
        <taxon>Actinomycetes</taxon>
        <taxon>Mycobacteriales</taxon>
        <taxon>Mycobacteriaceae</taxon>
        <taxon>Mycobacterium</taxon>
    </lineage>
</organism>
<dbReference type="AlphaFoldDB" id="A0A1B9D6R4"/>
<proteinExistence type="predicted"/>
<dbReference type="Proteomes" id="UP000092683">
    <property type="component" value="Unassembled WGS sequence"/>
</dbReference>
<accession>A0A1B9D6R4</accession>
<reference evidence="1 2" key="1">
    <citation type="submission" date="2016-06" db="EMBL/GenBank/DDBJ databases">
        <authorList>
            <person name="Kjaerup R.B."/>
            <person name="Dalgaard T.S."/>
            <person name="Juul-Madsen H.R."/>
        </authorList>
    </citation>
    <scope>NUCLEOTIDE SEQUENCE [LARGE SCALE GENOMIC DNA]</scope>
    <source>
        <strain evidence="1 2">E3012</strain>
    </source>
</reference>
<dbReference type="EMBL" id="MBEE01000152">
    <property type="protein sequence ID" value="OCB51407.1"/>
    <property type="molecule type" value="Genomic_DNA"/>
</dbReference>
<protein>
    <submittedName>
        <fullName evidence="1">Uncharacterized protein</fullName>
    </submittedName>
</protein>
<evidence type="ECO:0000313" key="1">
    <source>
        <dbReference type="EMBL" id="OCB51407.1"/>
    </source>
</evidence>
<comment type="caution">
    <text evidence="1">The sequence shown here is derived from an EMBL/GenBank/DDBJ whole genome shotgun (WGS) entry which is preliminary data.</text>
</comment>